<dbReference type="Gene3D" id="1.10.287.1490">
    <property type="match status" value="1"/>
</dbReference>
<gene>
    <name evidence="2" type="ORF">K9W46_05870</name>
</gene>
<evidence type="ECO:0000256" key="1">
    <source>
        <dbReference type="SAM" id="Coils"/>
    </source>
</evidence>
<organism evidence="2">
    <name type="scientific">Candidatus Heimdallarchaeum endolithica</name>
    <dbReference type="NCBI Taxonomy" id="2876572"/>
    <lineage>
        <taxon>Archaea</taxon>
        <taxon>Promethearchaeati</taxon>
        <taxon>Candidatus Heimdallarchaeota</taxon>
        <taxon>Candidatus Heimdallarchaeia (ex Rinke et al. 2021) (nom. nud.)</taxon>
        <taxon>Candidatus Heimdallarchaeales</taxon>
        <taxon>Candidatus Heimdallarchaeaceae</taxon>
        <taxon>Candidatus Heimdallarchaeum</taxon>
    </lineage>
</organism>
<sequence>MASAMADSPFKIVRDQLQKFLNEMRVLRVSAQEQVKAKAEEIKSQSLAPGKSQYSVSEVDAIIKNFKSSYSQVLNDVHLMIVTEGTTKIRTAIEQGFVKGEFITEEMLDQLQRYKKESERIPSLEKERDELNSKVKQLNKENALLQKELAEAQAYIQNIEGKISELAETAAIPKIDETLIKERDEVIRDKDREIQKLTLEKTNLQSEFNRIKIERDSYAKQIEGLESKLRVIRSESASKEDQFFEELQKQLEKARLTIFNLRNQIAENEDTIRNQKIDISQKANQIEALKIDLDHSKEEINKLKEENTHLKNELKLIQEKMKEQESDTSKISELGELEKELKQQIEEKDKIILEQQSKIETLENQVTELQVQLKEKDSDIERLAETMIELQQEISGKERELHAVQTQIDEFMLKIAEKDAESRELQERANNLSEEKEKIQKELEAQQEKIKELTSKLKETENELINTKVTLDKIEKQGTISSEEKYQYELDIQKLRKKIDTLSTSLKSLEGFLNTDPKYRILYILNDFSRALTVEELSKILSMRKEILMKYIYELDYFGYIKKAMDKGTLSIESTAVLSPPLVQEEKKEE</sequence>
<accession>A0A9Y1BTU4</accession>
<keyword evidence="1" id="KW-0175">Coiled coil</keyword>
<dbReference type="EMBL" id="CP084167">
    <property type="protein sequence ID" value="UJG44705.1"/>
    <property type="molecule type" value="Genomic_DNA"/>
</dbReference>
<proteinExistence type="predicted"/>
<dbReference type="AlphaFoldDB" id="A0A9Y1BTU4"/>
<feature type="coiled-coil region" evidence="1">
    <location>
        <begin position="114"/>
        <end position="477"/>
    </location>
</feature>
<dbReference type="Proteomes" id="UP001200513">
    <property type="component" value="Chromosome"/>
</dbReference>
<name>A0A9Y1BTU4_9ARCH</name>
<evidence type="ECO:0000313" key="2">
    <source>
        <dbReference type="EMBL" id="UJG44705.1"/>
    </source>
</evidence>
<reference evidence="2" key="1">
    <citation type="journal article" date="2022" name="Nat. Microbiol.">
        <title>Unique mobile elements and scalable gene flow at the prokaryote-eukaryote boundary revealed by circularized Asgard archaea genomes.</title>
        <authorList>
            <person name="Wu F."/>
            <person name="Speth D.R."/>
            <person name="Philosof A."/>
            <person name="Cremiere A."/>
            <person name="Narayanan A."/>
            <person name="Barco R.A."/>
            <person name="Connon S.A."/>
            <person name="Amend J.P."/>
            <person name="Antoshechkin I.A."/>
            <person name="Orphan V.J."/>
        </authorList>
    </citation>
    <scope>NUCLEOTIDE SEQUENCE</scope>
    <source>
        <strain evidence="2">PR6</strain>
    </source>
</reference>
<protein>
    <submittedName>
        <fullName evidence="2">Uncharacterized protein</fullName>
    </submittedName>
</protein>